<proteinExistence type="predicted"/>
<dbReference type="Pfam" id="PF08747">
    <property type="entry name" value="BrxB"/>
    <property type="match status" value="1"/>
</dbReference>
<evidence type="ECO:0000313" key="1">
    <source>
        <dbReference type="EMBL" id="SMH26313.1"/>
    </source>
</evidence>
<gene>
    <name evidence="1" type="ORF">SAMN04488700_0047</name>
</gene>
<dbReference type="Proteomes" id="UP000193435">
    <property type="component" value="Unassembled WGS sequence"/>
</dbReference>
<protein>
    <recommendedName>
        <fullName evidence="3">DUF1788 domain-containing protein</fullName>
    </recommendedName>
</protein>
<keyword evidence="2" id="KW-1185">Reference proteome</keyword>
<dbReference type="RefSeq" id="WP_085558467.1">
    <property type="nucleotide sequence ID" value="NZ_FOAH01000039.1"/>
</dbReference>
<dbReference type="STRING" id="1073423.SAMN04488700_0047"/>
<name>A0A1X7MQR5_9LACT</name>
<sequence>MRDIAIRMDELKDKINDSKFLANKGLGNEVGFYIFDYDPKDELIVRNYVPNLKKFLERENSNFKVQIFDLYEIILLFFEQRGYLDKNFTMEGKKGSNDLFDKMRKALKIATNNDWIVRYIEEHLEKEAIVFIVGVGKAYPIIRSHVILNNLQTVVEDIPLVLFYPGTYENGKLQLFNKFTDDNYYRAFKITEN</sequence>
<evidence type="ECO:0000313" key="2">
    <source>
        <dbReference type="Proteomes" id="UP000193435"/>
    </source>
</evidence>
<evidence type="ECO:0008006" key="3">
    <source>
        <dbReference type="Google" id="ProtNLM"/>
    </source>
</evidence>
<reference evidence="1 2" key="1">
    <citation type="submission" date="2017-04" db="EMBL/GenBank/DDBJ databases">
        <authorList>
            <person name="Afonso C.L."/>
            <person name="Miller P.J."/>
            <person name="Scott M.A."/>
            <person name="Spackman E."/>
            <person name="Goraichik I."/>
            <person name="Dimitrov K.M."/>
            <person name="Suarez D.L."/>
            <person name="Swayne D.E."/>
        </authorList>
    </citation>
    <scope>NUCLEOTIDE SEQUENCE [LARGE SCALE GENOMIC DNA]</scope>
    <source>
        <strain evidence="1 2">LMG26642</strain>
    </source>
</reference>
<dbReference type="OrthoDB" id="1093513at2"/>
<organism evidence="1 2">
    <name type="scientific">Carnobacterium iners</name>
    <dbReference type="NCBI Taxonomy" id="1073423"/>
    <lineage>
        <taxon>Bacteria</taxon>
        <taxon>Bacillati</taxon>
        <taxon>Bacillota</taxon>
        <taxon>Bacilli</taxon>
        <taxon>Lactobacillales</taxon>
        <taxon>Carnobacteriaceae</taxon>
        <taxon>Carnobacterium</taxon>
    </lineage>
</organism>
<dbReference type="EMBL" id="FXBJ01000002">
    <property type="protein sequence ID" value="SMH26313.1"/>
    <property type="molecule type" value="Genomic_DNA"/>
</dbReference>
<dbReference type="AlphaFoldDB" id="A0A1X7MQR5"/>
<dbReference type="InterPro" id="IPR014858">
    <property type="entry name" value="BrxB"/>
</dbReference>
<accession>A0A1X7MQR5</accession>